<dbReference type="OrthoDB" id="10584529at2759"/>
<reference evidence="1 2" key="1">
    <citation type="submission" date="2018-04" db="EMBL/GenBank/DDBJ databases">
        <title>WGS assembly of Panicum hallii var. hallii HAL2.</title>
        <authorList>
            <person name="Lovell J."/>
            <person name="Jenkins J."/>
            <person name="Lowry D."/>
            <person name="Mamidi S."/>
            <person name="Sreedasyam A."/>
            <person name="Weng X."/>
            <person name="Barry K."/>
            <person name="Bonette J."/>
            <person name="Campitelli B."/>
            <person name="Daum C."/>
            <person name="Gordon S."/>
            <person name="Gould B."/>
            <person name="Lipzen A."/>
            <person name="MacQueen A."/>
            <person name="Palacio-Mejia J."/>
            <person name="Plott C."/>
            <person name="Shakirov E."/>
            <person name="Shu S."/>
            <person name="Yoshinaga Y."/>
            <person name="Zane M."/>
            <person name="Rokhsar D."/>
            <person name="Grimwood J."/>
            <person name="Schmutz J."/>
            <person name="Juenger T."/>
        </authorList>
    </citation>
    <scope>NUCLEOTIDE SEQUENCE [LARGE SCALE GENOMIC DNA]</scope>
    <source>
        <strain evidence="2">cv. HAL2</strain>
    </source>
</reference>
<keyword evidence="2" id="KW-1185">Reference proteome</keyword>
<dbReference type="EMBL" id="CM009754">
    <property type="protein sequence ID" value="PUZ51353.1"/>
    <property type="molecule type" value="Genomic_DNA"/>
</dbReference>
<sequence length="109" mass="12446">MVTNNNAHRLKFSCRFSSDIRTPSWCHNNNSSSTNGLRYTSISFPGYFGLRISTDIMMNFRFMQSHGGRLYIHRVTSQMMWLLLISPKGFVPSVLKVNLMFLASSSKSS</sequence>
<evidence type="ECO:0000313" key="1">
    <source>
        <dbReference type="EMBL" id="PUZ51353.1"/>
    </source>
</evidence>
<proteinExistence type="predicted"/>
<name>A0A2T7D735_9POAL</name>
<organism evidence="1 2">
    <name type="scientific">Panicum hallii var. hallii</name>
    <dbReference type="NCBI Taxonomy" id="1504633"/>
    <lineage>
        <taxon>Eukaryota</taxon>
        <taxon>Viridiplantae</taxon>
        <taxon>Streptophyta</taxon>
        <taxon>Embryophyta</taxon>
        <taxon>Tracheophyta</taxon>
        <taxon>Spermatophyta</taxon>
        <taxon>Magnoliopsida</taxon>
        <taxon>Liliopsida</taxon>
        <taxon>Poales</taxon>
        <taxon>Poaceae</taxon>
        <taxon>PACMAD clade</taxon>
        <taxon>Panicoideae</taxon>
        <taxon>Panicodae</taxon>
        <taxon>Paniceae</taxon>
        <taxon>Panicinae</taxon>
        <taxon>Panicum</taxon>
        <taxon>Panicum sect. Panicum</taxon>
    </lineage>
</organism>
<gene>
    <name evidence="1" type="ORF">GQ55_6G177300</name>
</gene>
<dbReference type="Gramene" id="PUZ51353">
    <property type="protein sequence ID" value="PUZ51353"/>
    <property type="gene ID" value="GQ55_6G177300"/>
</dbReference>
<dbReference type="AlphaFoldDB" id="A0A2T7D735"/>
<protein>
    <submittedName>
        <fullName evidence="1">Uncharacterized protein</fullName>
    </submittedName>
</protein>
<dbReference type="Proteomes" id="UP000244336">
    <property type="component" value="Chromosome 6"/>
</dbReference>
<evidence type="ECO:0000313" key="2">
    <source>
        <dbReference type="Proteomes" id="UP000244336"/>
    </source>
</evidence>
<accession>A0A2T7D735</accession>